<protein>
    <submittedName>
        <fullName evidence="1">Uncharacterized protein</fullName>
    </submittedName>
</protein>
<organism evidence="1">
    <name type="scientific">Aphanomyces astaci</name>
    <name type="common">Crayfish plague agent</name>
    <dbReference type="NCBI Taxonomy" id="112090"/>
    <lineage>
        <taxon>Eukaryota</taxon>
        <taxon>Sar</taxon>
        <taxon>Stramenopiles</taxon>
        <taxon>Oomycota</taxon>
        <taxon>Saprolegniomycetes</taxon>
        <taxon>Saprolegniales</taxon>
        <taxon>Verrucalvaceae</taxon>
        <taxon>Aphanomyces</taxon>
    </lineage>
</organism>
<dbReference type="GeneID" id="20821358"/>
<dbReference type="EMBL" id="KI913632">
    <property type="protein sequence ID" value="ETV63707.1"/>
    <property type="molecule type" value="Genomic_DNA"/>
</dbReference>
<reference evidence="1" key="1">
    <citation type="submission" date="2013-12" db="EMBL/GenBank/DDBJ databases">
        <title>The Genome Sequence of Aphanomyces astaci APO3.</title>
        <authorList>
            <consortium name="The Broad Institute Genomics Platform"/>
            <person name="Russ C."/>
            <person name="Tyler B."/>
            <person name="van West P."/>
            <person name="Dieguez-Uribeondo J."/>
            <person name="Young S.K."/>
            <person name="Zeng Q."/>
            <person name="Gargeya S."/>
            <person name="Fitzgerald M."/>
            <person name="Abouelleil A."/>
            <person name="Alvarado L."/>
            <person name="Chapman S.B."/>
            <person name="Gainer-Dewar J."/>
            <person name="Goldberg J."/>
            <person name="Griggs A."/>
            <person name="Gujja S."/>
            <person name="Hansen M."/>
            <person name="Howarth C."/>
            <person name="Imamovic A."/>
            <person name="Ireland A."/>
            <person name="Larimer J."/>
            <person name="McCowan C."/>
            <person name="Murphy C."/>
            <person name="Pearson M."/>
            <person name="Poon T.W."/>
            <person name="Priest M."/>
            <person name="Roberts A."/>
            <person name="Saif S."/>
            <person name="Shea T."/>
            <person name="Sykes S."/>
            <person name="Wortman J."/>
            <person name="Nusbaum C."/>
            <person name="Birren B."/>
        </authorList>
    </citation>
    <scope>NUCLEOTIDE SEQUENCE [LARGE SCALE GENOMIC DNA]</scope>
    <source>
        <strain evidence="1">APO3</strain>
    </source>
</reference>
<name>W4F8C4_APHAT</name>
<proteinExistence type="predicted"/>
<sequence>MFLKTTVVVLDPSPTSNPNACNWRPTPNGYDALAALSDNWMLSDVTADWSLRLDRTTPAKRRSKSITTSMAASTSAWPASVKIVARYLRYGFSTSAHNGSWKYSRPNGDPGCSALKMLRVTSASSGQIDNFTNRFTPVALEMAAPRKIASTVELALRIALRWASMGAKPKVSIVSVFIHES</sequence>
<dbReference type="VEuPathDB" id="FungiDB:H257_19362"/>
<evidence type="ECO:0000313" key="1">
    <source>
        <dbReference type="EMBL" id="ETV63707.1"/>
    </source>
</evidence>
<dbReference type="RefSeq" id="XP_009846810.1">
    <property type="nucleotide sequence ID" value="XM_009848508.1"/>
</dbReference>
<dbReference type="AlphaFoldDB" id="W4F8C4"/>
<accession>W4F8C4</accession>
<gene>
    <name evidence="1" type="ORF">H257_19362</name>
</gene>
<dbReference type="OrthoDB" id="6475849at2759"/>